<keyword evidence="1" id="KW-0472">Membrane</keyword>
<protein>
    <recommendedName>
        <fullName evidence="4">Integral membrane protein</fullName>
    </recommendedName>
</protein>
<keyword evidence="1" id="KW-1133">Transmembrane helix</keyword>
<feature type="transmembrane region" description="Helical" evidence="1">
    <location>
        <begin position="140"/>
        <end position="163"/>
    </location>
</feature>
<name>A0A0R2I5K7_CARDV</name>
<feature type="transmembrane region" description="Helical" evidence="1">
    <location>
        <begin position="169"/>
        <end position="188"/>
    </location>
</feature>
<comment type="caution">
    <text evidence="2">The sequence shown here is derived from an EMBL/GenBank/DDBJ whole genome shotgun (WGS) entry which is preliminary data.</text>
</comment>
<feature type="transmembrane region" description="Helical" evidence="1">
    <location>
        <begin position="21"/>
        <end position="43"/>
    </location>
</feature>
<accession>A0A0R2I5K7</accession>
<dbReference type="InterPro" id="IPR006938">
    <property type="entry name" value="DUF624"/>
</dbReference>
<gene>
    <name evidence="2" type="ORF">IV74_GL000694</name>
</gene>
<dbReference type="AlphaFoldDB" id="A0A0R2I5K7"/>
<evidence type="ECO:0000256" key="1">
    <source>
        <dbReference type="SAM" id="Phobius"/>
    </source>
</evidence>
<keyword evidence="3" id="KW-1185">Reference proteome</keyword>
<dbReference type="Pfam" id="PF04854">
    <property type="entry name" value="DUF624"/>
    <property type="match status" value="1"/>
</dbReference>
<evidence type="ECO:0008006" key="4">
    <source>
        <dbReference type="Google" id="ProtNLM"/>
    </source>
</evidence>
<keyword evidence="1" id="KW-0812">Transmembrane</keyword>
<sequence>MIAKGLETGFNRVYYLIKLSLYFWGLSLSGLIVFGFVPALLTLTETHQEAAWNYKELTWKKSWALFKAYIIRGNQMMLIFGSTILFLLLNLYLSVQTQGFIFVVIDFLIIAVLFLMINVFILSILITVTYEINLSNTLKLAFITFFTSLKECLVAGLCLVVIWTITYRYPGLILFISVGLSVAVVNQVTTKIFNRLKIESI</sequence>
<reference evidence="2 3" key="1">
    <citation type="journal article" date="2015" name="Genome Announc.">
        <title>Expanding the biotechnology potential of lactobacilli through comparative genomics of 213 strains and associated genera.</title>
        <authorList>
            <person name="Sun Z."/>
            <person name="Harris H.M."/>
            <person name="McCann A."/>
            <person name="Guo C."/>
            <person name="Argimon S."/>
            <person name="Zhang W."/>
            <person name="Yang X."/>
            <person name="Jeffery I.B."/>
            <person name="Cooney J.C."/>
            <person name="Kagawa T.F."/>
            <person name="Liu W."/>
            <person name="Song Y."/>
            <person name="Salvetti E."/>
            <person name="Wrobel A."/>
            <person name="Rasinkangas P."/>
            <person name="Parkhill J."/>
            <person name="Rea M.C."/>
            <person name="O'Sullivan O."/>
            <person name="Ritari J."/>
            <person name="Douillard F.P."/>
            <person name="Paul Ross R."/>
            <person name="Yang R."/>
            <person name="Briner A.E."/>
            <person name="Felis G.E."/>
            <person name="de Vos W.M."/>
            <person name="Barrangou R."/>
            <person name="Klaenhammer T.R."/>
            <person name="Caufield P.W."/>
            <person name="Cui Y."/>
            <person name="Zhang H."/>
            <person name="O'Toole P.W."/>
        </authorList>
    </citation>
    <scope>NUCLEOTIDE SEQUENCE [LARGE SCALE GENOMIC DNA]</scope>
    <source>
        <strain evidence="2 3">DSM 20623</strain>
    </source>
</reference>
<organism evidence="2 3">
    <name type="scientific">Carnobacterium divergens DSM 20623</name>
    <dbReference type="NCBI Taxonomy" id="1449336"/>
    <lineage>
        <taxon>Bacteria</taxon>
        <taxon>Bacillati</taxon>
        <taxon>Bacillota</taxon>
        <taxon>Bacilli</taxon>
        <taxon>Lactobacillales</taxon>
        <taxon>Carnobacteriaceae</taxon>
        <taxon>Carnobacterium</taxon>
    </lineage>
</organism>
<dbReference type="Proteomes" id="UP000051658">
    <property type="component" value="Unassembled WGS sequence"/>
</dbReference>
<evidence type="ECO:0000313" key="2">
    <source>
        <dbReference type="EMBL" id="KRN57044.1"/>
    </source>
</evidence>
<dbReference type="EMBL" id="JQBS01000017">
    <property type="protein sequence ID" value="KRN57044.1"/>
    <property type="molecule type" value="Genomic_DNA"/>
</dbReference>
<dbReference type="GeneID" id="89587985"/>
<dbReference type="PATRIC" id="fig|1449336.4.peg.711"/>
<dbReference type="RefSeq" id="WP_034571828.1">
    <property type="nucleotide sequence ID" value="NZ_JQBS01000017.1"/>
</dbReference>
<feature type="transmembrane region" description="Helical" evidence="1">
    <location>
        <begin position="99"/>
        <end position="128"/>
    </location>
</feature>
<evidence type="ECO:0000313" key="3">
    <source>
        <dbReference type="Proteomes" id="UP000051658"/>
    </source>
</evidence>
<dbReference type="eggNOG" id="COG5578">
    <property type="taxonomic scope" value="Bacteria"/>
</dbReference>
<feature type="transmembrane region" description="Helical" evidence="1">
    <location>
        <begin position="76"/>
        <end position="93"/>
    </location>
</feature>
<proteinExistence type="predicted"/>